<evidence type="ECO:0000256" key="2">
    <source>
        <dbReference type="SAM" id="Phobius"/>
    </source>
</evidence>
<feature type="compositionally biased region" description="Low complexity" evidence="1">
    <location>
        <begin position="415"/>
        <end position="428"/>
    </location>
</feature>
<feature type="compositionally biased region" description="Low complexity" evidence="1">
    <location>
        <begin position="391"/>
        <end position="402"/>
    </location>
</feature>
<comment type="caution">
    <text evidence="3">The sequence shown here is derived from an EMBL/GenBank/DDBJ whole genome shotgun (WGS) entry which is preliminary data.</text>
</comment>
<feature type="compositionally biased region" description="Basic residues" evidence="1">
    <location>
        <begin position="346"/>
        <end position="364"/>
    </location>
</feature>
<dbReference type="EMBL" id="LGTZ01000423">
    <property type="protein sequence ID" value="OJD25153.1"/>
    <property type="molecule type" value="Genomic_DNA"/>
</dbReference>
<dbReference type="STRING" id="1658174.A0A1J9Q9E9"/>
<dbReference type="PANTHER" id="PTHR28249">
    <property type="entry name" value="SPORULATION-SPECIFIC PROTEIN SPO7"/>
    <property type="match status" value="1"/>
</dbReference>
<evidence type="ECO:0000313" key="4">
    <source>
        <dbReference type="Proteomes" id="UP000242791"/>
    </source>
</evidence>
<keyword evidence="2" id="KW-0472">Membrane</keyword>
<proteinExistence type="predicted"/>
<dbReference type="PANTHER" id="PTHR28249:SF1">
    <property type="entry name" value="SPORULATION-SPECIFIC PROTEIN SPO7"/>
    <property type="match status" value="1"/>
</dbReference>
<dbReference type="Pfam" id="PF03907">
    <property type="entry name" value="Spo7"/>
    <property type="match status" value="1"/>
</dbReference>
<organism evidence="3 4">
    <name type="scientific">Blastomyces percursus</name>
    <dbReference type="NCBI Taxonomy" id="1658174"/>
    <lineage>
        <taxon>Eukaryota</taxon>
        <taxon>Fungi</taxon>
        <taxon>Dikarya</taxon>
        <taxon>Ascomycota</taxon>
        <taxon>Pezizomycotina</taxon>
        <taxon>Eurotiomycetes</taxon>
        <taxon>Eurotiomycetidae</taxon>
        <taxon>Onygenales</taxon>
        <taxon>Ajellomycetaceae</taxon>
        <taxon>Blastomyces</taxon>
    </lineage>
</organism>
<protein>
    <recommendedName>
        <fullName evidence="5">Spo7-like protein</fullName>
    </recommendedName>
</protein>
<evidence type="ECO:0000313" key="3">
    <source>
        <dbReference type="EMBL" id="OJD25153.1"/>
    </source>
</evidence>
<accession>A0A1J9Q9E9</accession>
<feature type="region of interest" description="Disordered" evidence="1">
    <location>
        <begin position="221"/>
        <end position="252"/>
    </location>
</feature>
<feature type="transmembrane region" description="Helical" evidence="2">
    <location>
        <begin position="92"/>
        <end position="110"/>
    </location>
</feature>
<sequence>MSSRLDQVIKGAPTTTNPPSPSRTPSPPLEYSQEQQQDPLLPEETLTPITVTPDPLSTLPSSPPQIYLNLLILETSLRAQYLALRARRRQNTFFLLLLALWIAYFSYALFLRPREDGRGVGGSVYWVVEMAEKMALMGGVVTGVLIWGTGQWERGVRWPRRWLGVANRGLRGMNTKIVVLRGPWWKEVWSYLAFVFPFPYEVFFPSSTTSAFHYVESTTSASSGEKGRKSRLYDDESHSHSDAGTPDPSIVEEDIAPGGDYIKLLLLPKSFSPAFRENWDEYRTDYWEKENERRAALRRKLKGQRREHAKKAGGWLWWTRLLWGMKSLPMPIPTSTGKKPTPSGSARRHSHSHSQSHSLHHFTHHRDPSTTSIKRRSTPLHHHHQDRDATTTHSRTSSRSTTPNPLSDADDTPHNNNNSNDSSNNSSGDRQRSRRGTSVTSTSGSERKRRNKSASSVSSGGGGSGRAPSPLTKIEPVGQA</sequence>
<feature type="compositionally biased region" description="Basic residues" evidence="1">
    <location>
        <begin position="373"/>
        <end position="384"/>
    </location>
</feature>
<gene>
    <name evidence="3" type="ORF">ACJ73_03483</name>
</gene>
<keyword evidence="4" id="KW-1185">Reference proteome</keyword>
<feature type="region of interest" description="Disordered" evidence="1">
    <location>
        <begin position="329"/>
        <end position="480"/>
    </location>
</feature>
<feature type="compositionally biased region" description="Pro residues" evidence="1">
    <location>
        <begin position="16"/>
        <end position="28"/>
    </location>
</feature>
<evidence type="ECO:0008006" key="5">
    <source>
        <dbReference type="Google" id="ProtNLM"/>
    </source>
</evidence>
<name>A0A1J9Q9E9_9EURO</name>
<dbReference type="Proteomes" id="UP000242791">
    <property type="component" value="Unassembled WGS sequence"/>
</dbReference>
<dbReference type="AlphaFoldDB" id="A0A1J9Q9E9"/>
<dbReference type="GO" id="GO:0006998">
    <property type="term" value="P:nuclear envelope organization"/>
    <property type="evidence" value="ECO:0007669"/>
    <property type="project" value="TreeGrafter"/>
</dbReference>
<feature type="region of interest" description="Disordered" evidence="1">
    <location>
        <begin position="1"/>
        <end position="40"/>
    </location>
</feature>
<feature type="compositionally biased region" description="Basic and acidic residues" evidence="1">
    <location>
        <begin position="225"/>
        <end position="241"/>
    </location>
</feature>
<dbReference type="GO" id="GO:0004721">
    <property type="term" value="F:phosphoprotein phosphatase activity"/>
    <property type="evidence" value="ECO:0007669"/>
    <property type="project" value="TreeGrafter"/>
</dbReference>
<dbReference type="InterPro" id="IPR005605">
    <property type="entry name" value="Spo7"/>
</dbReference>
<dbReference type="GO" id="GO:0019888">
    <property type="term" value="F:protein phosphatase regulator activity"/>
    <property type="evidence" value="ECO:0007669"/>
    <property type="project" value="InterPro"/>
</dbReference>
<reference evidence="3 4" key="1">
    <citation type="submission" date="2015-08" db="EMBL/GenBank/DDBJ databases">
        <title>Emmonsia species relationships and genome sequence.</title>
        <authorList>
            <person name="Cuomo C.A."/>
            <person name="Schwartz I.S."/>
            <person name="Kenyon C."/>
            <person name="De Hoog G.S."/>
            <person name="Govender N.P."/>
            <person name="Botha A."/>
            <person name="Moreno L."/>
            <person name="De Vries M."/>
            <person name="Munoz J.F."/>
            <person name="Stielow J.B."/>
        </authorList>
    </citation>
    <scope>NUCLEOTIDE SEQUENCE [LARGE SCALE GENOMIC DNA]</scope>
    <source>
        <strain evidence="3 4">EI222</strain>
    </source>
</reference>
<keyword evidence="2" id="KW-0812">Transmembrane</keyword>
<dbReference type="GO" id="GO:0071595">
    <property type="term" value="C:Nem1-Spo7 phosphatase complex"/>
    <property type="evidence" value="ECO:0007669"/>
    <property type="project" value="TreeGrafter"/>
</dbReference>
<keyword evidence="2" id="KW-1133">Transmembrane helix</keyword>
<dbReference type="OrthoDB" id="5599171at2759"/>
<dbReference type="VEuPathDB" id="FungiDB:ACJ73_03483"/>
<evidence type="ECO:0000256" key="1">
    <source>
        <dbReference type="SAM" id="MobiDB-lite"/>
    </source>
</evidence>